<keyword evidence="3" id="KW-0325">Glycoprotein</keyword>
<dbReference type="SMART" id="SM00191">
    <property type="entry name" value="Int_alpha"/>
    <property type="match status" value="1"/>
</dbReference>
<evidence type="ECO:0000256" key="1">
    <source>
        <dbReference type="ARBA" id="ARBA00022729"/>
    </source>
</evidence>
<keyword evidence="6" id="KW-1185">Reference proteome</keyword>
<evidence type="ECO:0000313" key="6">
    <source>
        <dbReference type="Proteomes" id="UP000238882"/>
    </source>
</evidence>
<evidence type="ECO:0000313" key="5">
    <source>
        <dbReference type="EMBL" id="PQJ80577.1"/>
    </source>
</evidence>
<dbReference type="SUPFAM" id="SSF69318">
    <property type="entry name" value="Integrin alpha N-terminal domain"/>
    <property type="match status" value="1"/>
</dbReference>
<dbReference type="NCBIfam" id="TIGR04183">
    <property type="entry name" value="Por_Secre_tail"/>
    <property type="match status" value="1"/>
</dbReference>
<gene>
    <name evidence="5" type="ORF">BTO18_15945</name>
</gene>
<dbReference type="Gene3D" id="2.130.10.130">
    <property type="entry name" value="Integrin alpha, N-terminal"/>
    <property type="match status" value="1"/>
</dbReference>
<dbReference type="Pfam" id="PF18962">
    <property type="entry name" value="Por_Secre_tail"/>
    <property type="match status" value="1"/>
</dbReference>
<dbReference type="InterPro" id="IPR013517">
    <property type="entry name" value="FG-GAP"/>
</dbReference>
<dbReference type="EMBL" id="MSCN01000001">
    <property type="protein sequence ID" value="PQJ80577.1"/>
    <property type="molecule type" value="Genomic_DNA"/>
</dbReference>
<evidence type="ECO:0000259" key="4">
    <source>
        <dbReference type="Pfam" id="PF18962"/>
    </source>
</evidence>
<dbReference type="InterPro" id="IPR026444">
    <property type="entry name" value="Secre_tail"/>
</dbReference>
<keyword evidence="1" id="KW-0732">Signal</keyword>
<dbReference type="Pfam" id="PF01839">
    <property type="entry name" value="FG-GAP"/>
    <property type="match status" value="1"/>
</dbReference>
<organism evidence="5 6">
    <name type="scientific">Polaribacter porphyrae</name>
    <dbReference type="NCBI Taxonomy" id="1137780"/>
    <lineage>
        <taxon>Bacteria</taxon>
        <taxon>Pseudomonadati</taxon>
        <taxon>Bacteroidota</taxon>
        <taxon>Flavobacteriia</taxon>
        <taxon>Flavobacteriales</taxon>
        <taxon>Flavobacteriaceae</taxon>
    </lineage>
</organism>
<evidence type="ECO:0000256" key="2">
    <source>
        <dbReference type="ARBA" id="ARBA00022737"/>
    </source>
</evidence>
<sequence length="158" mass="17472">MVVGARSDDDSATDAGAAYILFMNADGTVKANQKISALSGGFNETLLEKNYFGYGVAGIEDYNNDDIPDIAVSAPNSTNIALYIIHLNRDGTVKSYVKNTNFSSDYKFQIYNIIGKQIYESRITSQETNVDISNYASGLYFLVSKMNEEIKTFKIVKE</sequence>
<dbReference type="AlphaFoldDB" id="A0A2S7WSK7"/>
<proteinExistence type="predicted"/>
<comment type="caution">
    <text evidence="5">The sequence shown here is derived from an EMBL/GenBank/DDBJ whole genome shotgun (WGS) entry which is preliminary data.</text>
</comment>
<protein>
    <recommendedName>
        <fullName evidence="4">Secretion system C-terminal sorting domain-containing protein</fullName>
    </recommendedName>
</protein>
<name>A0A2S7WSK7_9FLAO</name>
<reference evidence="5 6" key="1">
    <citation type="submission" date="2016-12" db="EMBL/GenBank/DDBJ databases">
        <title>Trade-off between light-utilization and light-protection in marine flavobacteria.</title>
        <authorList>
            <person name="Kumagai Y."/>
            <person name="Yoshizawa S."/>
            <person name="Kogure K."/>
            <person name="Iwasaki W."/>
        </authorList>
    </citation>
    <scope>NUCLEOTIDE SEQUENCE [LARGE SCALE GENOMIC DNA]</scope>
    <source>
        <strain evidence="5 6">NBRC 108759</strain>
    </source>
</reference>
<dbReference type="Proteomes" id="UP000238882">
    <property type="component" value="Unassembled WGS sequence"/>
</dbReference>
<keyword evidence="2" id="KW-0677">Repeat</keyword>
<accession>A0A2S7WSK7</accession>
<feature type="domain" description="Secretion system C-terminal sorting" evidence="4">
    <location>
        <begin position="98"/>
        <end position="155"/>
    </location>
</feature>
<dbReference type="InterPro" id="IPR013519">
    <property type="entry name" value="Int_alpha_beta-p"/>
</dbReference>
<dbReference type="InterPro" id="IPR028994">
    <property type="entry name" value="Integrin_alpha_N"/>
</dbReference>
<evidence type="ECO:0000256" key="3">
    <source>
        <dbReference type="ARBA" id="ARBA00023180"/>
    </source>
</evidence>